<dbReference type="Gene3D" id="2.60.40.1120">
    <property type="entry name" value="Carboxypeptidase-like, regulatory domain"/>
    <property type="match status" value="1"/>
</dbReference>
<dbReference type="InterPro" id="IPR036942">
    <property type="entry name" value="Beta-barrel_TonB_sf"/>
</dbReference>
<keyword evidence="4" id="KW-0732">Signal</keyword>
<feature type="chain" id="PRO_5009757896" evidence="4">
    <location>
        <begin position="20"/>
        <end position="904"/>
    </location>
</feature>
<evidence type="ECO:0000256" key="1">
    <source>
        <dbReference type="ARBA" id="ARBA00004442"/>
    </source>
</evidence>
<dbReference type="InterPro" id="IPR008969">
    <property type="entry name" value="CarboxyPept-like_regulatory"/>
</dbReference>
<evidence type="ECO:0000256" key="4">
    <source>
        <dbReference type="SAM" id="SignalP"/>
    </source>
</evidence>
<keyword evidence="5" id="KW-0675">Receptor</keyword>
<dbReference type="EMBL" id="CDOI01000171">
    <property type="protein sequence ID" value="CEN48274.1"/>
    <property type="molecule type" value="Genomic_DNA"/>
</dbReference>
<comment type="subcellular location">
    <subcellularLocation>
        <location evidence="1">Cell outer membrane</location>
    </subcellularLocation>
</comment>
<dbReference type="AlphaFoldDB" id="A0A0B7IC43"/>
<evidence type="ECO:0000256" key="3">
    <source>
        <dbReference type="ARBA" id="ARBA00023237"/>
    </source>
</evidence>
<feature type="signal peptide" evidence="4">
    <location>
        <begin position="1"/>
        <end position="19"/>
    </location>
</feature>
<proteinExistence type="predicted"/>
<protein>
    <submittedName>
        <fullName evidence="5">TonB-dependent receptor</fullName>
    </submittedName>
</protein>
<keyword evidence="2" id="KW-0472">Membrane</keyword>
<reference evidence="5 6" key="1">
    <citation type="submission" date="2015-01" db="EMBL/GenBank/DDBJ databases">
        <authorList>
            <person name="MANFREDI Pablo"/>
        </authorList>
    </citation>
    <scope>NUCLEOTIDE SEQUENCE [LARGE SCALE GENOMIC DNA]</scope>
    <source>
        <strain evidence="5 6">CcD38</strain>
    </source>
</reference>
<gene>
    <name evidence="5" type="ORF">CCAND38_580002</name>
</gene>
<dbReference type="Proteomes" id="UP000045051">
    <property type="component" value="Unassembled WGS sequence"/>
</dbReference>
<dbReference type="GO" id="GO:0009279">
    <property type="term" value="C:cell outer membrane"/>
    <property type="evidence" value="ECO:0007669"/>
    <property type="project" value="UniProtKB-SubCell"/>
</dbReference>
<organism evidence="5 6">
    <name type="scientific">Capnocytophaga canis</name>
    <dbReference type="NCBI Taxonomy" id="1848903"/>
    <lineage>
        <taxon>Bacteria</taxon>
        <taxon>Pseudomonadati</taxon>
        <taxon>Bacteroidota</taxon>
        <taxon>Flavobacteriia</taxon>
        <taxon>Flavobacteriales</taxon>
        <taxon>Flavobacteriaceae</taxon>
        <taxon>Capnocytophaga</taxon>
    </lineage>
</organism>
<evidence type="ECO:0000313" key="6">
    <source>
        <dbReference type="Proteomes" id="UP000045051"/>
    </source>
</evidence>
<keyword evidence="6" id="KW-1185">Reference proteome</keyword>
<dbReference type="SUPFAM" id="SSF49464">
    <property type="entry name" value="Carboxypeptidase regulatory domain-like"/>
    <property type="match status" value="1"/>
</dbReference>
<name>A0A0B7IC43_9FLAO</name>
<dbReference type="RefSeq" id="WP_042344881.1">
    <property type="nucleotide sequence ID" value="NZ_CDOH01000121.1"/>
</dbReference>
<dbReference type="SUPFAM" id="SSF56935">
    <property type="entry name" value="Porins"/>
    <property type="match status" value="1"/>
</dbReference>
<accession>A0A0B7IC43</accession>
<dbReference type="Gene3D" id="2.40.170.20">
    <property type="entry name" value="TonB-dependent receptor, beta-barrel domain"/>
    <property type="match status" value="1"/>
</dbReference>
<evidence type="ECO:0000313" key="5">
    <source>
        <dbReference type="EMBL" id="CEN48274.1"/>
    </source>
</evidence>
<evidence type="ECO:0000256" key="2">
    <source>
        <dbReference type="ARBA" id="ARBA00023136"/>
    </source>
</evidence>
<dbReference type="Pfam" id="PF13715">
    <property type="entry name" value="CarbopepD_reg_2"/>
    <property type="match status" value="1"/>
</dbReference>
<sequence>MYKTLCFYLLCLVSVPIFSQSVIEGYVSDYQMKNALQDVKVRVEGTTIVGVTDINGFFSIELPEGSYVLRFSKESYVEKRMLIELSGLKVTLPVVFMDADFVHESEQMAVITESELEDDESGADSMSGLLHSSQDIFMRRAAFDFSAVFFKPRGYDSKDVTVLMNGIPMNRIENGRAQWSNWGGLNDVTRTQESQHGIAKSDYTFGGIAGANYINIRPSLNRPGFRFTTSAGNRSYAGRIMYTYNSGLSKKGFAYSFSTSRRWAGNGSYIDGTLYNSYASFGAVEYHLNQHHNFTLLGMYSLTRRGKTAPLTREVIDLAGYKYNPYWGNQAGEIRNSRNRIIDEPIFILSYDFHKNNTRLNVDLGYQFGNMGNTRISYGNASNPEPNYYRNLPSYYINQRTGPNWEMANLQKDYFLKHQQLDWSSLYRANMNTRNDRSAFIISNDVNDERTFSANVNFSTPLQENIQWTSGLVYRNITSENYAQIDDLLGGSFFMNYDYFANKPYDENDTNLQKVKGDKWNYEYGLKSSLGEFFSQVDFKFHKVDFFVTGRLHHAEYQREGKYNYALFADSFGKGDRKIFRGVSTKAGLTYALTGRHIFQLNTGYFNTPQSIRNSFANIRYSNRILPNLKNETAYTFDGSYILRVPYFKSRLTGYYTHVENTSETNFFFTEMALTDEISSDFISQTVDNIQKRHFGLEFGAEAQIFPTWKVTAAAAIGQHTYTNNPKMYVSSGEIGVIEVDKVSLKNYRVPSGPQQAYSIGIEHRNKKYWWVSATANLLTDNYVSISAINRTRGFFINPDTRKTFTDIDEELARKLLKQERLQDVFLVNVVGGKSWRIKKTYVSLIGSVNNLFGQNFVSGGFEQSRTANYGSMLRDNAHGVPSFGPRYFLGYGRTYMINLAISI</sequence>
<keyword evidence="3" id="KW-0998">Cell outer membrane</keyword>